<dbReference type="EMBL" id="JAMQBK010000122">
    <property type="protein sequence ID" value="MCM2375053.1"/>
    <property type="molecule type" value="Genomic_DNA"/>
</dbReference>
<dbReference type="RefSeq" id="WP_250933498.1">
    <property type="nucleotide sequence ID" value="NZ_JAMQBK010000122.1"/>
</dbReference>
<evidence type="ECO:0000313" key="4">
    <source>
        <dbReference type="EMBL" id="MCM2375053.1"/>
    </source>
</evidence>
<name>A0ABT0UFS7_9BACT</name>
<dbReference type="PANTHER" id="PTHR37947">
    <property type="entry name" value="BLL2462 PROTEIN"/>
    <property type="match status" value="1"/>
</dbReference>
<feature type="domain" description="VWFA" evidence="3">
    <location>
        <begin position="90"/>
        <end position="264"/>
    </location>
</feature>
<keyword evidence="5" id="KW-1185">Reference proteome</keyword>
<dbReference type="Gene3D" id="3.40.50.880">
    <property type="match status" value="1"/>
</dbReference>
<accession>A0ABT0UFS7</accession>
<dbReference type="SUPFAM" id="SSF52317">
    <property type="entry name" value="Class I glutamine amidotransferase-like"/>
    <property type="match status" value="1"/>
</dbReference>
<protein>
    <submittedName>
        <fullName evidence="4">VWA domain-containing protein</fullName>
    </submittedName>
</protein>
<evidence type="ECO:0000259" key="3">
    <source>
        <dbReference type="PROSITE" id="PS50234"/>
    </source>
</evidence>
<keyword evidence="2" id="KW-1133">Transmembrane helix</keyword>
<dbReference type="PROSITE" id="PS50234">
    <property type="entry name" value="VWFA"/>
    <property type="match status" value="1"/>
</dbReference>
<evidence type="ECO:0000313" key="5">
    <source>
        <dbReference type="Proteomes" id="UP001202961"/>
    </source>
</evidence>
<feature type="region of interest" description="Disordered" evidence="1">
    <location>
        <begin position="161"/>
        <end position="181"/>
    </location>
</feature>
<dbReference type="Proteomes" id="UP001202961">
    <property type="component" value="Unassembled WGS sequence"/>
</dbReference>
<sequence length="864" mass="95056">MNVPSSHRWDEVACLGGLRFSTDWPAWVIVAASLTVAFVVMWLYLRETASIGSPWSWLLPAMRGTAVVLACLLLAGPVWHHRQVVGNPAKIVWAVDRSQSMGQQDSQSGMNANRLRRATDLLFGRDRDDGWIEQLRETHLMDVVAFDERSRVAWSSEMADSAFESSGESENKPNDESTRSSELLEQADGLQTDLSSPLSLVSESVRASVDADRESDAGDSEDVASRVVVLFSDGRDSAGRSDAAELATQLADAGWQVHTVGMGSVEESPDVGVIDVDVPERVADDGRLAGRVWVKHYGHEQRTARVEIRSENAVVWTDTFAIKGDGKTPVDFDFAVESLMERATLNDVRGVDRDSVALSLTASVSIDDVVGEDAAGSIESDEDRLSVNAANDSMAFRVAAASRERRLLILDGSARWEVRYLRNLFSRDPAWAVDTVLFGRGTDSPVVKRGEDFGELPGSARAWSRYDAVILGEIPPDQWTWADASRLSEFVAGGGGLIVVDGRYGRVAELLSVQAKQATPSSAYPPRVPNEANATREARMAALLPVQFNETDARRSDIRWIEPTDMGRSNPVMLLDVGGEGQLGGGESGESVEIWKHLRAPTSMTSVTPQPDAEVWAEAVDGAGERSPWLVTRLFGAGRVFYLASDQTWRWRYKVESKLHSRFWNQLMTAAMQPPYAVRDEFVAIGTDKIDYRVGQSATIRVRLLHSMGLEGDAVTSSTVDALVLKDDHVVASIPLRLDDPQRRTYVGQTDALPEGEYRVRVRASGFDSAALKATTPFWVVPPRRGELDRVSVDEATLQRIATAGGGVYVHESSADDILSRLKPLSSGRIVESDTPLWQTWWIFVIMIALLATEWWFRKKVGLV</sequence>
<evidence type="ECO:0000256" key="1">
    <source>
        <dbReference type="SAM" id="MobiDB-lite"/>
    </source>
</evidence>
<feature type="transmembrane region" description="Helical" evidence="2">
    <location>
        <begin position="24"/>
        <end position="45"/>
    </location>
</feature>
<feature type="transmembrane region" description="Helical" evidence="2">
    <location>
        <begin position="57"/>
        <end position="79"/>
    </location>
</feature>
<dbReference type="InterPro" id="IPR002035">
    <property type="entry name" value="VWF_A"/>
</dbReference>
<comment type="caution">
    <text evidence="4">The sequence shown here is derived from an EMBL/GenBank/DDBJ whole genome shotgun (WGS) entry which is preliminary data.</text>
</comment>
<keyword evidence="2" id="KW-0812">Transmembrane</keyword>
<dbReference type="CDD" id="cd00198">
    <property type="entry name" value="vWFA"/>
    <property type="match status" value="1"/>
</dbReference>
<dbReference type="InterPro" id="IPR029062">
    <property type="entry name" value="Class_I_gatase-like"/>
</dbReference>
<feature type="compositionally biased region" description="Basic and acidic residues" evidence="1">
    <location>
        <begin position="169"/>
        <end position="179"/>
    </location>
</feature>
<reference evidence="4 5" key="1">
    <citation type="journal article" date="2022" name="Syst. Appl. Microbiol.">
        <title>Rhodopirellula aestuarii sp. nov., a novel member of the genus Rhodopirellula isolated from brackish sediments collected in the Tagus River estuary, Portugal.</title>
        <authorList>
            <person name="Vitorino I.R."/>
            <person name="Klimek D."/>
            <person name="Calusinska M."/>
            <person name="Lobo-da-Cunha A."/>
            <person name="Vasconcelos V."/>
            <person name="Lage O.M."/>
        </authorList>
    </citation>
    <scope>NUCLEOTIDE SEQUENCE [LARGE SCALE GENOMIC DNA]</scope>
    <source>
        <strain evidence="4 5">ICT_H3.1</strain>
    </source>
</reference>
<organism evidence="4 5">
    <name type="scientific">Aporhodopirellula aestuarii</name>
    <dbReference type="NCBI Taxonomy" id="2950107"/>
    <lineage>
        <taxon>Bacteria</taxon>
        <taxon>Pseudomonadati</taxon>
        <taxon>Planctomycetota</taxon>
        <taxon>Planctomycetia</taxon>
        <taxon>Pirellulales</taxon>
        <taxon>Pirellulaceae</taxon>
        <taxon>Aporhodopirellula</taxon>
    </lineage>
</organism>
<keyword evidence="2" id="KW-0472">Membrane</keyword>
<dbReference type="SUPFAM" id="SSF53300">
    <property type="entry name" value="vWA-like"/>
    <property type="match status" value="1"/>
</dbReference>
<dbReference type="PANTHER" id="PTHR37947:SF1">
    <property type="entry name" value="BLL2462 PROTEIN"/>
    <property type="match status" value="1"/>
</dbReference>
<feature type="transmembrane region" description="Helical" evidence="2">
    <location>
        <begin position="838"/>
        <end position="857"/>
    </location>
</feature>
<evidence type="ECO:0000256" key="2">
    <source>
        <dbReference type="SAM" id="Phobius"/>
    </source>
</evidence>
<gene>
    <name evidence="4" type="ORF">NB063_30905</name>
</gene>
<dbReference type="Gene3D" id="3.40.50.410">
    <property type="entry name" value="von Willebrand factor, type A domain"/>
    <property type="match status" value="1"/>
</dbReference>
<proteinExistence type="predicted"/>
<dbReference type="InterPro" id="IPR036465">
    <property type="entry name" value="vWFA_dom_sf"/>
</dbReference>